<feature type="compositionally biased region" description="Pro residues" evidence="1">
    <location>
        <begin position="181"/>
        <end position="193"/>
    </location>
</feature>
<reference evidence="4 5" key="1">
    <citation type="submission" date="2024-06" db="EMBL/GenBank/DDBJ databases">
        <title>The Natural Products Discovery Center: Release of the First 8490 Sequenced Strains for Exploring Actinobacteria Biosynthetic Diversity.</title>
        <authorList>
            <person name="Kalkreuter E."/>
            <person name="Kautsar S.A."/>
            <person name="Yang D."/>
            <person name="Bader C.D."/>
            <person name="Teijaro C.N."/>
            <person name="Fluegel L."/>
            <person name="Davis C.M."/>
            <person name="Simpson J.R."/>
            <person name="Lauterbach L."/>
            <person name="Steele A.D."/>
            <person name="Gui C."/>
            <person name="Meng S."/>
            <person name="Li G."/>
            <person name="Viehrig K."/>
            <person name="Ye F."/>
            <person name="Su P."/>
            <person name="Kiefer A.F."/>
            <person name="Nichols A."/>
            <person name="Cepeda A.J."/>
            <person name="Yan W."/>
            <person name="Fan B."/>
            <person name="Jiang Y."/>
            <person name="Adhikari A."/>
            <person name="Zheng C.-J."/>
            <person name="Schuster L."/>
            <person name="Cowan T.M."/>
            <person name="Smanski M.J."/>
            <person name="Chevrette M.G."/>
            <person name="De Carvalho L.P.S."/>
            <person name="Shen B."/>
        </authorList>
    </citation>
    <scope>NUCLEOTIDE SEQUENCE [LARGE SCALE GENOMIC DNA]</scope>
    <source>
        <strain evidence="4 5">NPDC019708</strain>
    </source>
</reference>
<accession>A0ABV2WYH5</accession>
<feature type="region of interest" description="Disordered" evidence="1">
    <location>
        <begin position="58"/>
        <end position="78"/>
    </location>
</feature>
<feature type="compositionally biased region" description="Basic and acidic residues" evidence="1">
    <location>
        <begin position="58"/>
        <end position="67"/>
    </location>
</feature>
<evidence type="ECO:0000256" key="2">
    <source>
        <dbReference type="SAM" id="Phobius"/>
    </source>
</evidence>
<keyword evidence="2" id="KW-0812">Transmembrane</keyword>
<dbReference type="RefSeq" id="WP_356959244.1">
    <property type="nucleotide sequence ID" value="NZ_JBEYBD010000026.1"/>
</dbReference>
<proteinExistence type="predicted"/>
<evidence type="ECO:0000313" key="5">
    <source>
        <dbReference type="Proteomes" id="UP001550628"/>
    </source>
</evidence>
<gene>
    <name evidence="4" type="ORF">ABZ510_29285</name>
</gene>
<protein>
    <submittedName>
        <fullName evidence="4">DUF4129 domain-containing protein</fullName>
    </submittedName>
</protein>
<dbReference type="EMBL" id="JBEYBF010000030">
    <property type="protein sequence ID" value="MEU1955941.1"/>
    <property type="molecule type" value="Genomic_DNA"/>
</dbReference>
<organism evidence="4 5">
    <name type="scientific">Nocardia rhamnosiphila</name>
    <dbReference type="NCBI Taxonomy" id="426716"/>
    <lineage>
        <taxon>Bacteria</taxon>
        <taxon>Bacillati</taxon>
        <taxon>Actinomycetota</taxon>
        <taxon>Actinomycetes</taxon>
        <taxon>Mycobacteriales</taxon>
        <taxon>Nocardiaceae</taxon>
        <taxon>Nocardia</taxon>
    </lineage>
</organism>
<evidence type="ECO:0000313" key="4">
    <source>
        <dbReference type="EMBL" id="MEU1955941.1"/>
    </source>
</evidence>
<keyword evidence="5" id="KW-1185">Reference proteome</keyword>
<sequence>MTEPSRTVPEPPRLDAAAVHSAAAEYAAASGDFDTALRERFRAVLRGLEQRGLLEVRRSRTARETSHEAAAGLPAGDSGELPAAARSFDEVVYGGRRADEEEYRRLTRADRFSAAAPPPAAEPFDIEPARRGSRWRPGSGKWPAVLRDPRFWAWSAALVVLLLVLYAVLQGCSGPSAPRAPDAPPLDPPPMDPPSGDYDPDLPRPTGDDSLFQRTPDWLAFGGLQFLIAAALLVWWRARRRGTVVGEPRPVEVAADELLAGQAGLYRRSGDHAHIAGVLRAATVRRLRRALGTGASPEKLTAAVAARIGADPAVVGSALYGPVPDASALELVAAQLEWIEAEVG</sequence>
<dbReference type="Pfam" id="PF13559">
    <property type="entry name" value="DUF4129"/>
    <property type="match status" value="1"/>
</dbReference>
<evidence type="ECO:0000256" key="1">
    <source>
        <dbReference type="SAM" id="MobiDB-lite"/>
    </source>
</evidence>
<dbReference type="InterPro" id="IPR025403">
    <property type="entry name" value="TgpA-like_C"/>
</dbReference>
<feature type="domain" description="Protein-glutamine gamma-glutamyltransferase-like C-terminal" evidence="3">
    <location>
        <begin position="40"/>
        <end position="111"/>
    </location>
</feature>
<feature type="transmembrane region" description="Helical" evidence="2">
    <location>
        <begin position="151"/>
        <end position="169"/>
    </location>
</feature>
<dbReference type="Proteomes" id="UP001550628">
    <property type="component" value="Unassembled WGS sequence"/>
</dbReference>
<evidence type="ECO:0000259" key="3">
    <source>
        <dbReference type="Pfam" id="PF13559"/>
    </source>
</evidence>
<feature type="transmembrane region" description="Helical" evidence="2">
    <location>
        <begin position="218"/>
        <end position="236"/>
    </location>
</feature>
<feature type="region of interest" description="Disordered" evidence="1">
    <location>
        <begin position="114"/>
        <end position="138"/>
    </location>
</feature>
<name>A0ABV2WYH5_9NOCA</name>
<feature type="region of interest" description="Disordered" evidence="1">
    <location>
        <begin position="176"/>
        <end position="209"/>
    </location>
</feature>
<keyword evidence="2" id="KW-1133">Transmembrane helix</keyword>
<comment type="caution">
    <text evidence="4">The sequence shown here is derived from an EMBL/GenBank/DDBJ whole genome shotgun (WGS) entry which is preliminary data.</text>
</comment>
<keyword evidence="2" id="KW-0472">Membrane</keyword>